<dbReference type="InterPro" id="IPR001584">
    <property type="entry name" value="Integrase_cat-core"/>
</dbReference>
<feature type="region of interest" description="Disordered" evidence="1">
    <location>
        <begin position="179"/>
        <end position="198"/>
    </location>
</feature>
<dbReference type="PANTHER" id="PTHR37984">
    <property type="entry name" value="PROTEIN CBG26694"/>
    <property type="match status" value="1"/>
</dbReference>
<dbReference type="PANTHER" id="PTHR37984:SF5">
    <property type="entry name" value="PROTEIN NYNRIN-LIKE"/>
    <property type="match status" value="1"/>
</dbReference>
<evidence type="ECO:0000256" key="1">
    <source>
        <dbReference type="SAM" id="MobiDB-lite"/>
    </source>
</evidence>
<protein>
    <submittedName>
        <fullName evidence="3">Integrase core domain protein</fullName>
    </submittedName>
</protein>
<feature type="compositionally biased region" description="Basic and acidic residues" evidence="1">
    <location>
        <begin position="308"/>
        <end position="341"/>
    </location>
</feature>
<dbReference type="AlphaFoldDB" id="A0A2G9V1A4"/>
<dbReference type="SUPFAM" id="SSF53098">
    <property type="entry name" value="Ribonuclease H-like"/>
    <property type="match status" value="1"/>
</dbReference>
<dbReference type="PROSITE" id="PS50994">
    <property type="entry name" value="INTEGRASE"/>
    <property type="match status" value="1"/>
</dbReference>
<dbReference type="OrthoDB" id="5851910at2759"/>
<feature type="domain" description="Integrase catalytic" evidence="2">
    <location>
        <begin position="43"/>
        <end position="200"/>
    </location>
</feature>
<proteinExistence type="predicted"/>
<accession>A0A2G9V1A4</accession>
<dbReference type="Pfam" id="PF00665">
    <property type="entry name" value="rve"/>
    <property type="match status" value="1"/>
</dbReference>
<dbReference type="Gene3D" id="3.30.420.10">
    <property type="entry name" value="Ribonuclease H-like superfamily/Ribonuclease H"/>
    <property type="match status" value="1"/>
</dbReference>
<dbReference type="InterPro" id="IPR012337">
    <property type="entry name" value="RNaseH-like_sf"/>
</dbReference>
<feature type="region of interest" description="Disordered" evidence="1">
    <location>
        <begin position="303"/>
        <end position="347"/>
    </location>
</feature>
<evidence type="ECO:0000259" key="2">
    <source>
        <dbReference type="PROSITE" id="PS50994"/>
    </source>
</evidence>
<sequence length="347" mass="38560">MLARSYVYWLSLNSDIEQLVKNCATCAEAAKNPVKAELSFWPKATSPWTRVHADSAGPLDGIYYLVVVDAYSKWPEILQVCSISTSATIKAMKRIFAQFGNPQTLVTDNGTQFTSTMSVEFCRQRGIRHIRSPPFHPQSNGQAERFVDTFERGLAKLKREGPSTEALQDFLMAYRATPCPSRADQETATPTPTPTPQRLHNFDAQQGFVANQLTSNEKEQTGLGGVSASKKAQASPELACESGTMMLLALMAIIPFAKSDKSMEMFCMHPPNYGKGTYTAIFWGANELPNFSETILDEYDLEEGSLDSDDRKLQEQNGKSTKEHKQNDDLQKHMGVDEAVVRKPNKA</sequence>
<evidence type="ECO:0000313" key="3">
    <source>
        <dbReference type="EMBL" id="PIO76257.1"/>
    </source>
</evidence>
<keyword evidence="4" id="KW-1185">Reference proteome</keyword>
<name>A0A2G9V1A4_TELCI</name>
<dbReference type="Proteomes" id="UP000230423">
    <property type="component" value="Unassembled WGS sequence"/>
</dbReference>
<dbReference type="InterPro" id="IPR050951">
    <property type="entry name" value="Retrovirus_Pol_polyprotein"/>
</dbReference>
<reference evidence="3 4" key="1">
    <citation type="submission" date="2015-09" db="EMBL/GenBank/DDBJ databases">
        <title>Draft genome of the parasitic nematode Teladorsagia circumcincta isolate WARC Sus (inbred).</title>
        <authorList>
            <person name="Mitreva M."/>
        </authorList>
    </citation>
    <scope>NUCLEOTIDE SEQUENCE [LARGE SCALE GENOMIC DNA]</scope>
    <source>
        <strain evidence="3 4">S</strain>
    </source>
</reference>
<dbReference type="GO" id="GO:0003676">
    <property type="term" value="F:nucleic acid binding"/>
    <property type="evidence" value="ECO:0007669"/>
    <property type="project" value="InterPro"/>
</dbReference>
<organism evidence="3 4">
    <name type="scientific">Teladorsagia circumcincta</name>
    <name type="common">Brown stomach worm</name>
    <name type="synonym">Ostertagia circumcincta</name>
    <dbReference type="NCBI Taxonomy" id="45464"/>
    <lineage>
        <taxon>Eukaryota</taxon>
        <taxon>Metazoa</taxon>
        <taxon>Ecdysozoa</taxon>
        <taxon>Nematoda</taxon>
        <taxon>Chromadorea</taxon>
        <taxon>Rhabditida</taxon>
        <taxon>Rhabditina</taxon>
        <taxon>Rhabditomorpha</taxon>
        <taxon>Strongyloidea</taxon>
        <taxon>Trichostrongylidae</taxon>
        <taxon>Teladorsagia</taxon>
    </lineage>
</organism>
<evidence type="ECO:0000313" key="4">
    <source>
        <dbReference type="Proteomes" id="UP000230423"/>
    </source>
</evidence>
<gene>
    <name evidence="3" type="ORF">TELCIR_01673</name>
</gene>
<dbReference type="GO" id="GO:0015074">
    <property type="term" value="P:DNA integration"/>
    <property type="evidence" value="ECO:0007669"/>
    <property type="project" value="InterPro"/>
</dbReference>
<dbReference type="EMBL" id="KZ345066">
    <property type="protein sequence ID" value="PIO76257.1"/>
    <property type="molecule type" value="Genomic_DNA"/>
</dbReference>
<dbReference type="InterPro" id="IPR036397">
    <property type="entry name" value="RNaseH_sf"/>
</dbReference>